<dbReference type="Proteomes" id="UP000218765">
    <property type="component" value="Chromosome"/>
</dbReference>
<evidence type="ECO:0000259" key="2">
    <source>
        <dbReference type="SMART" id="SM00382"/>
    </source>
</evidence>
<dbReference type="AlphaFoldDB" id="A0A1Z4VT76"/>
<organism evidence="3 4">
    <name type="scientific">Thiohalobacter thiocyanaticus</name>
    <dbReference type="NCBI Taxonomy" id="585455"/>
    <lineage>
        <taxon>Bacteria</taxon>
        <taxon>Pseudomonadati</taxon>
        <taxon>Pseudomonadota</taxon>
        <taxon>Gammaproteobacteria</taxon>
        <taxon>Thiohalobacterales</taxon>
        <taxon>Thiohalobacteraceae</taxon>
        <taxon>Thiohalobacter</taxon>
    </lineage>
</organism>
<proteinExistence type="predicted"/>
<name>A0A1Z4VT76_9GAMM</name>
<feature type="domain" description="AAA+ ATPase" evidence="2">
    <location>
        <begin position="42"/>
        <end position="208"/>
    </location>
</feature>
<gene>
    <name evidence="3" type="ORF">FOKN1_2329</name>
</gene>
<dbReference type="SUPFAM" id="SSF52540">
    <property type="entry name" value="P-loop containing nucleoside triphosphate hydrolases"/>
    <property type="match status" value="1"/>
</dbReference>
<evidence type="ECO:0000313" key="4">
    <source>
        <dbReference type="Proteomes" id="UP000218765"/>
    </source>
</evidence>
<dbReference type="SMART" id="SM00382">
    <property type="entry name" value="AAA"/>
    <property type="match status" value="1"/>
</dbReference>
<accession>A0A1Z4VT76</accession>
<dbReference type="PANTHER" id="PTHR35894">
    <property type="entry name" value="GENERAL SECRETION PATHWAY PROTEIN A-RELATED"/>
    <property type="match status" value="1"/>
</dbReference>
<dbReference type="OrthoDB" id="9780149at2"/>
<dbReference type="GO" id="GO:0016887">
    <property type="term" value="F:ATP hydrolysis activity"/>
    <property type="evidence" value="ECO:0007669"/>
    <property type="project" value="InterPro"/>
</dbReference>
<dbReference type="InterPro" id="IPR052026">
    <property type="entry name" value="ExeA_AAA_ATPase_DNA-bind"/>
</dbReference>
<dbReference type="KEGG" id="ttc:FOKN1_2329"/>
<dbReference type="InterPro" id="IPR027417">
    <property type="entry name" value="P-loop_NTPase"/>
</dbReference>
<dbReference type="InterPro" id="IPR049945">
    <property type="entry name" value="AAA_22"/>
</dbReference>
<evidence type="ECO:0000313" key="3">
    <source>
        <dbReference type="EMBL" id="BAZ94703.1"/>
    </source>
</evidence>
<keyword evidence="4" id="KW-1185">Reference proteome</keyword>
<sequence length="359" mass="40909">MYERFYNLKSKPFRLSPDPRFLFQSRGHSKALAYLRYGLQLGEGFIIITGDIGTGKTTLARALLNSLQQENIIAAQIVTTQLESDDLVRAVATAFGLQSQGADKAQVLRNLETFMTARAREGKRLLLLVDESQNLPARSLEELRMLSNFQVGEKALLQSFLLGQGEFQYTLQSPGMEQFRQRVIASYHLGPLEQEETIDYVKHRLRLVGWQDDPVITEPAFAAIHEFSDGVPRRINNLCDRLFLYGCLEEIHEFNADTVQFVVEEQRQETPDLDRIARTAQPAPHNRLAEPAPEADRPSNTVTDTERRLIALEKKVEALEERVRKDRDRMQKLIMMAMLSGDDVDYSEALEQLKKADKA</sequence>
<dbReference type="RefSeq" id="WP_096366771.1">
    <property type="nucleotide sequence ID" value="NZ_AP018052.1"/>
</dbReference>
<evidence type="ECO:0000256" key="1">
    <source>
        <dbReference type="SAM" id="MobiDB-lite"/>
    </source>
</evidence>
<dbReference type="Pfam" id="PF13401">
    <property type="entry name" value="AAA_22"/>
    <property type="match status" value="1"/>
</dbReference>
<dbReference type="InterPro" id="IPR003593">
    <property type="entry name" value="AAA+_ATPase"/>
</dbReference>
<protein>
    <submittedName>
        <fullName evidence="3">General secretion pathway protein A</fullName>
    </submittedName>
</protein>
<dbReference type="InterPro" id="IPR017466">
    <property type="entry name" value="XrtA-assoc_ATPase-like"/>
</dbReference>
<dbReference type="Gene3D" id="3.40.50.300">
    <property type="entry name" value="P-loop containing nucleotide triphosphate hydrolases"/>
    <property type="match status" value="1"/>
</dbReference>
<dbReference type="EMBL" id="AP018052">
    <property type="protein sequence ID" value="BAZ94703.1"/>
    <property type="molecule type" value="Genomic_DNA"/>
</dbReference>
<dbReference type="NCBIfam" id="TIGR03015">
    <property type="entry name" value="pepcterm_ATPase"/>
    <property type="match status" value="1"/>
</dbReference>
<feature type="region of interest" description="Disordered" evidence="1">
    <location>
        <begin position="280"/>
        <end position="304"/>
    </location>
</feature>
<dbReference type="PANTHER" id="PTHR35894:SF1">
    <property type="entry name" value="PHOSPHORIBULOKINASE _ URIDINE KINASE FAMILY"/>
    <property type="match status" value="1"/>
</dbReference>
<reference evidence="3 4" key="1">
    <citation type="submission" date="2017-05" db="EMBL/GenBank/DDBJ databases">
        <title>Thiocyanate degradation by Thiohalobacter thiocyanaticus FOKN1.</title>
        <authorList>
            <person name="Oshiki M."/>
            <person name="Fukushima T."/>
            <person name="Kawano S."/>
            <person name="Nakagawa J."/>
        </authorList>
    </citation>
    <scope>NUCLEOTIDE SEQUENCE [LARGE SCALE GENOMIC DNA]</scope>
    <source>
        <strain evidence="3 4">FOKN1</strain>
    </source>
</reference>